<keyword evidence="1" id="KW-0812">Transmembrane</keyword>
<dbReference type="Proteomes" id="UP000824890">
    <property type="component" value="Unassembled WGS sequence"/>
</dbReference>
<reference evidence="2 3" key="1">
    <citation type="submission" date="2021-05" db="EMBL/GenBank/DDBJ databases">
        <title>Genome Assembly of Synthetic Allotetraploid Brassica napus Reveals Homoeologous Exchanges between Subgenomes.</title>
        <authorList>
            <person name="Davis J.T."/>
        </authorList>
    </citation>
    <scope>NUCLEOTIDE SEQUENCE [LARGE SCALE GENOMIC DNA]</scope>
    <source>
        <strain evidence="3">cv. Da-Ae</strain>
        <tissue evidence="2">Seedling</tissue>
    </source>
</reference>
<keyword evidence="1" id="KW-1133">Transmembrane helix</keyword>
<organism evidence="2 3">
    <name type="scientific">Brassica napus</name>
    <name type="common">Rape</name>
    <dbReference type="NCBI Taxonomy" id="3708"/>
    <lineage>
        <taxon>Eukaryota</taxon>
        <taxon>Viridiplantae</taxon>
        <taxon>Streptophyta</taxon>
        <taxon>Embryophyta</taxon>
        <taxon>Tracheophyta</taxon>
        <taxon>Spermatophyta</taxon>
        <taxon>Magnoliopsida</taxon>
        <taxon>eudicotyledons</taxon>
        <taxon>Gunneridae</taxon>
        <taxon>Pentapetalae</taxon>
        <taxon>rosids</taxon>
        <taxon>malvids</taxon>
        <taxon>Brassicales</taxon>
        <taxon>Brassicaceae</taxon>
        <taxon>Brassiceae</taxon>
        <taxon>Brassica</taxon>
    </lineage>
</organism>
<evidence type="ECO:0000256" key="1">
    <source>
        <dbReference type="SAM" id="Phobius"/>
    </source>
</evidence>
<keyword evidence="3" id="KW-1185">Reference proteome</keyword>
<evidence type="ECO:0000313" key="3">
    <source>
        <dbReference type="Proteomes" id="UP000824890"/>
    </source>
</evidence>
<evidence type="ECO:0000313" key="2">
    <source>
        <dbReference type="EMBL" id="KAH0907187.1"/>
    </source>
</evidence>
<dbReference type="PANTHER" id="PTHR38393:SF1">
    <property type="entry name" value="GLUTAMYL-TRNA (GLN) AMIDOTRANSFERASE SUBUNIT C"/>
    <property type="match status" value="1"/>
</dbReference>
<accession>A0ABQ8BQV9</accession>
<gene>
    <name evidence="2" type="ORF">HID58_039014</name>
</gene>
<sequence length="232" mass="26381">MLLVLIAKEEDETSKGILWVLHGGDDSTALGTRAPSLCMERMAVALDGCGTRQNPCRCKVVGPTLGFVAFLVTGVIEWPVGAVVYIFKHSKGRRIMGHPATVELSIICDVKTTNEATDKYLDKLFEFEEKPKKLAVENALKKLNKGPDGRYTNVWEMMSDVDVLIGAFENIISGPEYEELRKSVPKRLNMQFFKFTPEIKLRPKSKLVPRKKWQKAQSRRRKVKKRLLVQRY</sequence>
<dbReference type="PANTHER" id="PTHR38393">
    <property type="entry name" value="GLUTAMYL-TRNA (GLN) AMIDOTRANSFERASE SUBUNIT C"/>
    <property type="match status" value="1"/>
</dbReference>
<name>A0ABQ8BQV9_BRANA</name>
<feature type="transmembrane region" description="Helical" evidence="1">
    <location>
        <begin position="67"/>
        <end position="87"/>
    </location>
</feature>
<proteinExistence type="predicted"/>
<keyword evidence="1" id="KW-0472">Membrane</keyword>
<protein>
    <submittedName>
        <fullName evidence="2">Uncharacterized protein</fullName>
    </submittedName>
</protein>
<dbReference type="EMBL" id="JAGKQM010000010">
    <property type="protein sequence ID" value="KAH0907187.1"/>
    <property type="molecule type" value="Genomic_DNA"/>
</dbReference>
<comment type="caution">
    <text evidence="2">The sequence shown here is derived from an EMBL/GenBank/DDBJ whole genome shotgun (WGS) entry which is preliminary data.</text>
</comment>